<dbReference type="Gene3D" id="1.25.10.10">
    <property type="entry name" value="Leucine-rich Repeat Variant"/>
    <property type="match status" value="1"/>
</dbReference>
<dbReference type="Gene3D" id="3.10.350.10">
    <property type="entry name" value="LysM domain"/>
    <property type="match status" value="2"/>
</dbReference>
<dbReference type="InterPro" id="IPR036779">
    <property type="entry name" value="LysM_dom_sf"/>
</dbReference>
<dbReference type="Pfam" id="PF01476">
    <property type="entry name" value="LysM"/>
    <property type="match status" value="2"/>
</dbReference>
<dbReference type="CDD" id="cd00118">
    <property type="entry name" value="LysM"/>
    <property type="match status" value="2"/>
</dbReference>
<dbReference type="RefSeq" id="WP_113807330.1">
    <property type="nucleotide sequence ID" value="NZ_QOCW01000022.1"/>
</dbReference>
<sequence length="294" mass="32801">MLYTVQNGDTLWGISNRFQVSIKDLLHANVICNLNVISAGMPLIIPEKDIQLPKSGGIPYYVVQPGDTLPCLAAQFNTTVKGLMKANRLRGYISVGDELLVGFKKPNPTELYKTWNNMGGAPSCELMNSLLLHGVYYIGTFQWEALGNEAIPYLSQLTKHPCSSVRSYAVISLGRIASWQAQQVLQTAAKDSESFVADNARLTLQRSQLTHQFHTKRFHVTMHDHILLEKPESNSQVTKIPKGTAVISLRWHIPSPSQEEGPLGDLQIFDLVQIAQTGQIGYMPRVGYREVWLI</sequence>
<feature type="domain" description="LysM" evidence="1">
    <location>
        <begin position="1"/>
        <end position="45"/>
    </location>
</feature>
<name>A0A366XVX5_9BACI</name>
<dbReference type="EMBL" id="QOCW01000022">
    <property type="protein sequence ID" value="RBW68293.1"/>
    <property type="molecule type" value="Genomic_DNA"/>
</dbReference>
<organism evidence="2 3">
    <name type="scientific">Bacillus taeanensis</name>
    <dbReference type="NCBI Taxonomy" id="273032"/>
    <lineage>
        <taxon>Bacteria</taxon>
        <taxon>Bacillati</taxon>
        <taxon>Bacillota</taxon>
        <taxon>Bacilli</taxon>
        <taxon>Bacillales</taxon>
        <taxon>Bacillaceae</taxon>
        <taxon>Bacillus</taxon>
    </lineage>
</organism>
<dbReference type="SMART" id="SM00257">
    <property type="entry name" value="LysM"/>
    <property type="match status" value="2"/>
</dbReference>
<feature type="domain" description="LysM" evidence="1">
    <location>
        <begin position="59"/>
        <end position="107"/>
    </location>
</feature>
<dbReference type="InterPro" id="IPR011989">
    <property type="entry name" value="ARM-like"/>
</dbReference>
<dbReference type="PROSITE" id="PS51782">
    <property type="entry name" value="LYSM"/>
    <property type="match status" value="2"/>
</dbReference>
<comment type="caution">
    <text evidence="2">The sequence shown here is derived from an EMBL/GenBank/DDBJ whole genome shotgun (WGS) entry which is preliminary data.</text>
</comment>
<dbReference type="AlphaFoldDB" id="A0A366XVX5"/>
<dbReference type="InterPro" id="IPR016024">
    <property type="entry name" value="ARM-type_fold"/>
</dbReference>
<dbReference type="SUPFAM" id="SSF54106">
    <property type="entry name" value="LysM domain"/>
    <property type="match status" value="2"/>
</dbReference>
<gene>
    <name evidence="2" type="ORF">DS031_17375</name>
</gene>
<dbReference type="InterPro" id="IPR018392">
    <property type="entry name" value="LysM"/>
</dbReference>
<dbReference type="PANTHER" id="PTHR33734">
    <property type="entry name" value="LYSM DOMAIN-CONTAINING GPI-ANCHORED PROTEIN 2"/>
    <property type="match status" value="1"/>
</dbReference>
<proteinExistence type="predicted"/>
<protein>
    <recommendedName>
        <fullName evidence="1">LysM domain-containing protein</fullName>
    </recommendedName>
</protein>
<evidence type="ECO:0000313" key="3">
    <source>
        <dbReference type="Proteomes" id="UP000253314"/>
    </source>
</evidence>
<keyword evidence="3" id="KW-1185">Reference proteome</keyword>
<dbReference type="PANTHER" id="PTHR33734:SF22">
    <property type="entry name" value="MEMBRANE-BOUND LYTIC MUREIN TRANSGLYCOSYLASE D"/>
    <property type="match status" value="1"/>
</dbReference>
<evidence type="ECO:0000259" key="1">
    <source>
        <dbReference type="PROSITE" id="PS51782"/>
    </source>
</evidence>
<dbReference type="SUPFAM" id="SSF48371">
    <property type="entry name" value="ARM repeat"/>
    <property type="match status" value="1"/>
</dbReference>
<reference evidence="2 3" key="1">
    <citation type="submission" date="2018-07" db="EMBL/GenBank/DDBJ databases">
        <title>Lottiidibacillus patelloidae gen. nov., sp. nov., isolated from the intestinal tract of a marine limpet and the reclassification of B. taeanensis BH030017T, B. algicola KMM 3737T and B. hwajinpoensis SW-72T as genus Lottiidibacillus.</title>
        <authorList>
            <person name="Liu R."/>
            <person name="Huang Z."/>
        </authorList>
    </citation>
    <scope>NUCLEOTIDE SEQUENCE [LARGE SCALE GENOMIC DNA]</scope>
    <source>
        <strain evidence="2 3">BH030017</strain>
    </source>
</reference>
<dbReference type="OrthoDB" id="9769314at2"/>
<dbReference type="Proteomes" id="UP000253314">
    <property type="component" value="Unassembled WGS sequence"/>
</dbReference>
<accession>A0A366XVX5</accession>
<evidence type="ECO:0000313" key="2">
    <source>
        <dbReference type="EMBL" id="RBW68293.1"/>
    </source>
</evidence>